<sequence>MLKKILSNVGYLAIMLALGFTIYYYVLSPNAALKNSAADYSKLSTQALFASKLPNPDGINQDLSQYKGKIIVLNFWATWCPPCREEMPELSELYTEYKNKNVVVLGLAVDELALVKEFSVATPVSYPLFAAENDGMVLGNDLGNDKGVLPYTVIINQQGVVVDTYFGRINKTLLEAAIRPLLAP</sequence>
<dbReference type="KEGG" id="meh:M301_0060"/>
<gene>
    <name evidence="4" type="ordered locus">M301_0060</name>
</gene>
<proteinExistence type="predicted"/>
<dbReference type="STRING" id="666681.M301_0060"/>
<evidence type="ECO:0000313" key="5">
    <source>
        <dbReference type="Proteomes" id="UP000000383"/>
    </source>
</evidence>
<reference evidence="4 5" key="2">
    <citation type="journal article" date="2011" name="J. Bacteriol.">
        <title>Genomes of three methylotrophs from a single niche uncover genetic and metabolic divergence of Methylophilaceae.</title>
        <authorList>
            <person name="Lapidus A."/>
            <person name="Clum A."/>
            <person name="Labutti K."/>
            <person name="Kaluzhnaya M.G."/>
            <person name="Lim S."/>
            <person name="Beck D.A."/>
            <person name="Glavina Del Rio T."/>
            <person name="Nolan M."/>
            <person name="Mavromatis K."/>
            <person name="Huntemann M."/>
            <person name="Lucas S."/>
            <person name="Lidstrom M.E."/>
            <person name="Ivanova N."/>
            <person name="Chistoserdova L."/>
        </authorList>
    </citation>
    <scope>NUCLEOTIDE SEQUENCE [LARGE SCALE GENOMIC DNA]</scope>
    <source>
        <strain evidence="4 5">301</strain>
    </source>
</reference>
<dbReference type="InterPro" id="IPR013766">
    <property type="entry name" value="Thioredoxin_domain"/>
</dbReference>
<keyword evidence="5" id="KW-1185">Reference proteome</keyword>
<dbReference type="SUPFAM" id="SSF52833">
    <property type="entry name" value="Thioredoxin-like"/>
    <property type="match status" value="1"/>
</dbReference>
<organism evidence="4 5">
    <name type="scientific">Methylotenera versatilis (strain 301)</name>
    <dbReference type="NCBI Taxonomy" id="666681"/>
    <lineage>
        <taxon>Bacteria</taxon>
        <taxon>Pseudomonadati</taxon>
        <taxon>Pseudomonadota</taxon>
        <taxon>Betaproteobacteria</taxon>
        <taxon>Nitrosomonadales</taxon>
        <taxon>Methylophilaceae</taxon>
        <taxon>Methylotenera</taxon>
    </lineage>
</organism>
<dbReference type="InterPro" id="IPR017937">
    <property type="entry name" value="Thioredoxin_CS"/>
</dbReference>
<dbReference type="Gene3D" id="3.40.30.10">
    <property type="entry name" value="Glutaredoxin"/>
    <property type="match status" value="1"/>
</dbReference>
<dbReference type="OrthoDB" id="9811352at2"/>
<reference evidence="5" key="1">
    <citation type="submission" date="2010-05" db="EMBL/GenBank/DDBJ databases">
        <title>Complete sequence of Methylotenera sp. 301.</title>
        <authorList>
            <person name="Lucas S."/>
            <person name="Copeland A."/>
            <person name="Lapidus A."/>
            <person name="Cheng J.-F."/>
            <person name="Bruce D."/>
            <person name="Goodwin L."/>
            <person name="Pitluck S."/>
            <person name="Clum A."/>
            <person name="Land M."/>
            <person name="Hauser L."/>
            <person name="Kyrpides N."/>
            <person name="Ivanova N."/>
            <person name="Chistoservova L."/>
            <person name="Kalyuzhnaya M."/>
            <person name="Woyke T."/>
        </authorList>
    </citation>
    <scope>NUCLEOTIDE SEQUENCE [LARGE SCALE GENOMIC DNA]</scope>
    <source>
        <strain evidence="5">301</strain>
    </source>
</reference>
<dbReference type="EMBL" id="CP002056">
    <property type="protein sequence ID" value="ADI28448.1"/>
    <property type="molecule type" value="Genomic_DNA"/>
</dbReference>
<feature type="domain" description="Thioredoxin" evidence="3">
    <location>
        <begin position="42"/>
        <end position="183"/>
    </location>
</feature>
<dbReference type="PANTHER" id="PTHR42852">
    <property type="entry name" value="THIOL:DISULFIDE INTERCHANGE PROTEIN DSBE"/>
    <property type="match status" value="1"/>
</dbReference>
<dbReference type="InterPro" id="IPR036249">
    <property type="entry name" value="Thioredoxin-like_sf"/>
</dbReference>
<dbReference type="HOGENOM" id="CLU_042529_11_1_4"/>
<keyword evidence="1" id="KW-0676">Redox-active center</keyword>
<dbReference type="PANTHER" id="PTHR42852:SF13">
    <property type="entry name" value="PROTEIN DIPZ"/>
    <property type="match status" value="1"/>
</dbReference>
<dbReference type="RefSeq" id="WP_013146765.1">
    <property type="nucleotide sequence ID" value="NC_014207.1"/>
</dbReference>
<dbReference type="PROSITE" id="PS51352">
    <property type="entry name" value="THIOREDOXIN_2"/>
    <property type="match status" value="1"/>
</dbReference>
<dbReference type="PROSITE" id="PS00194">
    <property type="entry name" value="THIOREDOXIN_1"/>
    <property type="match status" value="1"/>
</dbReference>
<keyword evidence="2" id="KW-0472">Membrane</keyword>
<dbReference type="CDD" id="cd02966">
    <property type="entry name" value="TlpA_like_family"/>
    <property type="match status" value="1"/>
</dbReference>
<dbReference type="Pfam" id="PF00578">
    <property type="entry name" value="AhpC-TSA"/>
    <property type="match status" value="1"/>
</dbReference>
<dbReference type="InterPro" id="IPR000866">
    <property type="entry name" value="AhpC/TSA"/>
</dbReference>
<accession>D7DK63</accession>
<keyword evidence="2" id="KW-0812">Transmembrane</keyword>
<keyword evidence="2" id="KW-1133">Transmembrane helix</keyword>
<dbReference type="Proteomes" id="UP000000383">
    <property type="component" value="Chromosome"/>
</dbReference>
<feature type="transmembrane region" description="Helical" evidence="2">
    <location>
        <begin position="9"/>
        <end position="27"/>
    </location>
</feature>
<name>D7DK63_METV0</name>
<evidence type="ECO:0000313" key="4">
    <source>
        <dbReference type="EMBL" id="ADI28448.1"/>
    </source>
</evidence>
<evidence type="ECO:0000256" key="1">
    <source>
        <dbReference type="ARBA" id="ARBA00023284"/>
    </source>
</evidence>
<evidence type="ECO:0000259" key="3">
    <source>
        <dbReference type="PROSITE" id="PS51352"/>
    </source>
</evidence>
<dbReference type="GO" id="GO:0015036">
    <property type="term" value="F:disulfide oxidoreductase activity"/>
    <property type="evidence" value="ECO:0007669"/>
    <property type="project" value="UniProtKB-ARBA"/>
</dbReference>
<dbReference type="GO" id="GO:0016209">
    <property type="term" value="F:antioxidant activity"/>
    <property type="evidence" value="ECO:0007669"/>
    <property type="project" value="InterPro"/>
</dbReference>
<dbReference type="AlphaFoldDB" id="D7DK63"/>
<dbReference type="eggNOG" id="COG0526">
    <property type="taxonomic scope" value="Bacteria"/>
</dbReference>
<evidence type="ECO:0000256" key="2">
    <source>
        <dbReference type="SAM" id="Phobius"/>
    </source>
</evidence>
<dbReference type="InterPro" id="IPR050553">
    <property type="entry name" value="Thioredoxin_ResA/DsbE_sf"/>
</dbReference>
<protein>
    <submittedName>
        <fullName evidence="4">Alkyl hydroperoxide reductase/ Thiol specific antioxidant/ Mal allergen</fullName>
    </submittedName>
</protein>